<evidence type="ECO:0000256" key="1">
    <source>
        <dbReference type="ARBA" id="ARBA00004236"/>
    </source>
</evidence>
<dbReference type="SUPFAM" id="SSF53850">
    <property type="entry name" value="Periplasmic binding protein-like II"/>
    <property type="match status" value="1"/>
</dbReference>
<evidence type="ECO:0000259" key="5">
    <source>
        <dbReference type="Pfam" id="PF04069"/>
    </source>
</evidence>
<proteinExistence type="predicted"/>
<dbReference type="InterPro" id="IPR007210">
    <property type="entry name" value="ABC_Gly_betaine_transp_sub-bd"/>
</dbReference>
<dbReference type="Pfam" id="PF04069">
    <property type="entry name" value="OpuAC"/>
    <property type="match status" value="1"/>
</dbReference>
<feature type="domain" description="ABC-type glycine betaine transport system substrate-binding" evidence="5">
    <location>
        <begin position="24"/>
        <end position="272"/>
    </location>
</feature>
<evidence type="ECO:0000256" key="4">
    <source>
        <dbReference type="ARBA" id="ARBA00023136"/>
    </source>
</evidence>
<dbReference type="Gene3D" id="3.40.190.10">
    <property type="entry name" value="Periplasmic binding protein-like II"/>
    <property type="match status" value="1"/>
</dbReference>
<dbReference type="RefSeq" id="WP_225961086.1">
    <property type="nucleotide sequence ID" value="NZ_JADBDZ010000001.1"/>
</dbReference>
<keyword evidence="4" id="KW-0472">Membrane</keyword>
<evidence type="ECO:0000313" key="7">
    <source>
        <dbReference type="Proteomes" id="UP000627838"/>
    </source>
</evidence>
<evidence type="ECO:0000256" key="2">
    <source>
        <dbReference type="ARBA" id="ARBA00022448"/>
    </source>
</evidence>
<dbReference type="PANTHER" id="PTHR47737:SF1">
    <property type="entry name" value="GLYCINE BETAINE_PROLINE BETAINE TRANSPORT SYSTEM PERMEASE PROTEIN PROW"/>
    <property type="match status" value="1"/>
</dbReference>
<comment type="caution">
    <text evidence="6">The sequence shown here is derived from an EMBL/GenBank/DDBJ whole genome shotgun (WGS) entry which is preliminary data.</text>
</comment>
<keyword evidence="2" id="KW-0813">Transport</keyword>
<gene>
    <name evidence="6" type="ORF">H4W34_001876</name>
</gene>
<evidence type="ECO:0000313" key="6">
    <source>
        <dbReference type="EMBL" id="MBE1532043.1"/>
    </source>
</evidence>
<protein>
    <submittedName>
        <fullName evidence="6">Glycine betaine/proline transport system substrate-binding protein</fullName>
    </submittedName>
</protein>
<keyword evidence="7" id="KW-1185">Reference proteome</keyword>
<dbReference type="EMBL" id="JADBDZ010000001">
    <property type="protein sequence ID" value="MBE1532043.1"/>
    <property type="molecule type" value="Genomic_DNA"/>
</dbReference>
<evidence type="ECO:0000256" key="3">
    <source>
        <dbReference type="ARBA" id="ARBA00022475"/>
    </source>
</evidence>
<dbReference type="CDD" id="cd13639">
    <property type="entry name" value="PBP2_OpuAC_like"/>
    <property type="match status" value="1"/>
</dbReference>
<dbReference type="Gene3D" id="3.40.190.100">
    <property type="entry name" value="Glycine betaine-binding periplasmic protein, domain 2"/>
    <property type="match status" value="1"/>
</dbReference>
<keyword evidence="3" id="KW-1003">Cell membrane</keyword>
<sequence>MALTLGFGTAACGSEDSGSGGDDKSITIGMVSGWAEGEAATHLWKNLLEDKGYEVEVKTLDTGPLYTGMAQGDVDLFLDAWLPGTHEDYWKQYGDKLEKVGSWYDSAPLTIAVPNYSPLQSLEDLKGKHGEYDGTIVGIEQSSGLFRVSSEEMLPAYGLEDDWKVKTSSTPAMLTELQKAIDAKENIVVTLWRPHWAYAKFPIRDLKDPKGAMGKPDGIFTVAREGFSKEQAEVAGWLKKFKMDDKQLGSLEDLMENKHKGKPDQAVDEWLKANPNFATSMTG</sequence>
<comment type="subcellular location">
    <subcellularLocation>
        <location evidence="1">Cell membrane</location>
    </subcellularLocation>
</comment>
<name>A0ABR9JNA1_9ACTN</name>
<organism evidence="6 7">
    <name type="scientific">Actinomadura algeriensis</name>
    <dbReference type="NCBI Taxonomy" id="1679523"/>
    <lineage>
        <taxon>Bacteria</taxon>
        <taxon>Bacillati</taxon>
        <taxon>Actinomycetota</taxon>
        <taxon>Actinomycetes</taxon>
        <taxon>Streptosporangiales</taxon>
        <taxon>Thermomonosporaceae</taxon>
        <taxon>Actinomadura</taxon>
    </lineage>
</organism>
<dbReference type="Proteomes" id="UP000627838">
    <property type="component" value="Unassembled WGS sequence"/>
</dbReference>
<dbReference type="PANTHER" id="PTHR47737">
    <property type="entry name" value="GLYCINE BETAINE/PROLINE BETAINE TRANSPORT SYSTEM PERMEASE PROTEIN PROW"/>
    <property type="match status" value="1"/>
</dbReference>
<reference evidence="6 7" key="1">
    <citation type="submission" date="2020-10" db="EMBL/GenBank/DDBJ databases">
        <title>Sequencing the genomes of 1000 actinobacteria strains.</title>
        <authorList>
            <person name="Klenk H.-P."/>
        </authorList>
    </citation>
    <scope>NUCLEOTIDE SEQUENCE [LARGE SCALE GENOMIC DNA]</scope>
    <source>
        <strain evidence="6 7">DSM 46744</strain>
    </source>
</reference>
<accession>A0ABR9JNA1</accession>